<evidence type="ECO:0000256" key="1">
    <source>
        <dbReference type="SAM" id="Phobius"/>
    </source>
</evidence>
<name>A0A226DNU7_FOLCA</name>
<keyword evidence="1" id="KW-0472">Membrane</keyword>
<keyword evidence="1" id="KW-0812">Transmembrane</keyword>
<sequence>MGFLFHKVVVMSCICCFVSTSSEQTTFDLTTAVLQYLDPKCHMIIVHHNHYSMSDKISPPIPSKKGVYIFHIPKLRVDTSSRYPFVYPLFNKTQYPRAIFATLSKAQFPCFIGVQITQPSDFEQKLDDLSIQKVHALTNRQIDFMYKILYLNSPIIEDGANFRTFLLVRVQIGISRVVLDTAALVMYKSCLHLILEGNQARWYVSGMSRFPMLILQSQATAITSNYSKFYDFVQPPSDVYISVKRKSLLTLSCFYSRSESCEACQKGPYRLVREHRYRPRDTLFFCLGNFSFGMTDHEDFNNRAEKHTRVRGNMTRKTYIEYISADEYRDPLSDLGQRQLEHYYTTIDQGFSFMTCYSREELSFKVLLKPFDVEIWTILVVTLTTIVVFVFILILAQT</sequence>
<reference evidence="3 4" key="1">
    <citation type="submission" date="2015-12" db="EMBL/GenBank/DDBJ databases">
        <title>The genome of Folsomia candida.</title>
        <authorList>
            <person name="Faddeeva A."/>
            <person name="Derks M.F."/>
            <person name="Anvar Y."/>
            <person name="Smit S."/>
            <person name="Van Straalen N."/>
            <person name="Roelofs D."/>
        </authorList>
    </citation>
    <scope>NUCLEOTIDE SEQUENCE [LARGE SCALE GENOMIC DNA]</scope>
    <source>
        <strain evidence="3 4">VU population</strain>
        <tissue evidence="3">Whole body</tissue>
    </source>
</reference>
<keyword evidence="1" id="KW-1133">Transmembrane helix</keyword>
<keyword evidence="4" id="KW-1185">Reference proteome</keyword>
<accession>A0A226DNU7</accession>
<dbReference type="EMBL" id="LNIX01000016">
    <property type="protein sequence ID" value="OXA46291.1"/>
    <property type="molecule type" value="Genomic_DNA"/>
</dbReference>
<feature type="transmembrane region" description="Helical" evidence="1">
    <location>
        <begin position="375"/>
        <end position="396"/>
    </location>
</feature>
<keyword evidence="2" id="KW-0732">Signal</keyword>
<comment type="caution">
    <text evidence="3">The sequence shown here is derived from an EMBL/GenBank/DDBJ whole genome shotgun (WGS) entry which is preliminary data.</text>
</comment>
<evidence type="ECO:0000313" key="3">
    <source>
        <dbReference type="EMBL" id="OXA46291.1"/>
    </source>
</evidence>
<feature type="chain" id="PRO_5012126870" evidence="2">
    <location>
        <begin position="21"/>
        <end position="398"/>
    </location>
</feature>
<proteinExistence type="predicted"/>
<evidence type="ECO:0000256" key="2">
    <source>
        <dbReference type="SAM" id="SignalP"/>
    </source>
</evidence>
<organism evidence="3 4">
    <name type="scientific">Folsomia candida</name>
    <name type="common">Springtail</name>
    <dbReference type="NCBI Taxonomy" id="158441"/>
    <lineage>
        <taxon>Eukaryota</taxon>
        <taxon>Metazoa</taxon>
        <taxon>Ecdysozoa</taxon>
        <taxon>Arthropoda</taxon>
        <taxon>Hexapoda</taxon>
        <taxon>Collembola</taxon>
        <taxon>Entomobryomorpha</taxon>
        <taxon>Isotomoidea</taxon>
        <taxon>Isotomidae</taxon>
        <taxon>Proisotominae</taxon>
        <taxon>Folsomia</taxon>
    </lineage>
</organism>
<dbReference type="Proteomes" id="UP000198287">
    <property type="component" value="Unassembled WGS sequence"/>
</dbReference>
<protein>
    <submittedName>
        <fullName evidence="3">Uncharacterized protein</fullName>
    </submittedName>
</protein>
<dbReference type="AlphaFoldDB" id="A0A226DNU7"/>
<feature type="signal peptide" evidence="2">
    <location>
        <begin position="1"/>
        <end position="20"/>
    </location>
</feature>
<evidence type="ECO:0000313" key="4">
    <source>
        <dbReference type="Proteomes" id="UP000198287"/>
    </source>
</evidence>
<gene>
    <name evidence="3" type="ORF">Fcan01_19115</name>
</gene>